<accession>A0AA87ZQ43</accession>
<evidence type="ECO:0000313" key="1">
    <source>
        <dbReference type="EMBL" id="GMN38032.1"/>
    </source>
</evidence>
<organism evidence="1 2">
    <name type="scientific">Ficus carica</name>
    <name type="common">Common fig</name>
    <dbReference type="NCBI Taxonomy" id="3494"/>
    <lineage>
        <taxon>Eukaryota</taxon>
        <taxon>Viridiplantae</taxon>
        <taxon>Streptophyta</taxon>
        <taxon>Embryophyta</taxon>
        <taxon>Tracheophyta</taxon>
        <taxon>Spermatophyta</taxon>
        <taxon>Magnoliopsida</taxon>
        <taxon>eudicotyledons</taxon>
        <taxon>Gunneridae</taxon>
        <taxon>Pentapetalae</taxon>
        <taxon>rosids</taxon>
        <taxon>fabids</taxon>
        <taxon>Rosales</taxon>
        <taxon>Moraceae</taxon>
        <taxon>Ficeae</taxon>
        <taxon>Ficus</taxon>
    </lineage>
</organism>
<dbReference type="AlphaFoldDB" id="A0AA87ZQ43"/>
<dbReference type="EMBL" id="BTGU01000007">
    <property type="protein sequence ID" value="GMN38032.1"/>
    <property type="molecule type" value="Genomic_DNA"/>
</dbReference>
<proteinExistence type="predicted"/>
<evidence type="ECO:0000313" key="2">
    <source>
        <dbReference type="Proteomes" id="UP001187192"/>
    </source>
</evidence>
<sequence length="72" mass="8293">MGSLSERVEMRAKEGEDKIFSVMVMALRTVPPHGTGPEMPRSDFWLEPIPLQIDNTNIRSPFVLSRIRVRLR</sequence>
<comment type="caution">
    <text evidence="1">The sequence shown here is derived from an EMBL/GenBank/DDBJ whole genome shotgun (WGS) entry which is preliminary data.</text>
</comment>
<gene>
    <name evidence="1" type="ORF">TIFTF001_007302</name>
</gene>
<reference evidence="1" key="1">
    <citation type="submission" date="2023-07" db="EMBL/GenBank/DDBJ databases">
        <title>draft genome sequence of fig (Ficus carica).</title>
        <authorList>
            <person name="Takahashi T."/>
            <person name="Nishimura K."/>
        </authorList>
    </citation>
    <scope>NUCLEOTIDE SEQUENCE</scope>
</reference>
<keyword evidence="2" id="KW-1185">Reference proteome</keyword>
<protein>
    <submittedName>
        <fullName evidence="1">Uncharacterized protein</fullName>
    </submittedName>
</protein>
<dbReference type="Proteomes" id="UP001187192">
    <property type="component" value="Unassembled WGS sequence"/>
</dbReference>
<name>A0AA87ZQ43_FICCA</name>